<organism evidence="2 3">
    <name type="scientific">Setaria italica</name>
    <name type="common">Foxtail millet</name>
    <name type="synonym">Panicum italicum</name>
    <dbReference type="NCBI Taxonomy" id="4555"/>
    <lineage>
        <taxon>Eukaryota</taxon>
        <taxon>Viridiplantae</taxon>
        <taxon>Streptophyta</taxon>
        <taxon>Embryophyta</taxon>
        <taxon>Tracheophyta</taxon>
        <taxon>Spermatophyta</taxon>
        <taxon>Magnoliopsida</taxon>
        <taxon>Liliopsida</taxon>
        <taxon>Poales</taxon>
        <taxon>Poaceae</taxon>
        <taxon>PACMAD clade</taxon>
        <taxon>Panicoideae</taxon>
        <taxon>Panicodae</taxon>
        <taxon>Paniceae</taxon>
        <taxon>Cenchrinae</taxon>
        <taxon>Setaria</taxon>
    </lineage>
</organism>
<dbReference type="EnsemblPlants" id="KQL05874">
    <property type="protein sequence ID" value="KQL05874"/>
    <property type="gene ID" value="SETIT_003680mg"/>
</dbReference>
<protein>
    <submittedName>
        <fullName evidence="2">Uncharacterized protein</fullName>
    </submittedName>
</protein>
<evidence type="ECO:0000313" key="3">
    <source>
        <dbReference type="Proteomes" id="UP000004995"/>
    </source>
</evidence>
<accession>K3XP57</accession>
<name>K3XP57_SETIT</name>
<reference evidence="3" key="1">
    <citation type="journal article" date="2012" name="Nat. Biotechnol.">
        <title>Reference genome sequence of the model plant Setaria.</title>
        <authorList>
            <person name="Bennetzen J.L."/>
            <person name="Schmutz J."/>
            <person name="Wang H."/>
            <person name="Percifield R."/>
            <person name="Hawkins J."/>
            <person name="Pontaroli A.C."/>
            <person name="Estep M."/>
            <person name="Feng L."/>
            <person name="Vaughn J.N."/>
            <person name="Grimwood J."/>
            <person name="Jenkins J."/>
            <person name="Barry K."/>
            <person name="Lindquist E."/>
            <person name="Hellsten U."/>
            <person name="Deshpande S."/>
            <person name="Wang X."/>
            <person name="Wu X."/>
            <person name="Mitros T."/>
            <person name="Triplett J."/>
            <person name="Yang X."/>
            <person name="Ye C.Y."/>
            <person name="Mauro-Herrera M."/>
            <person name="Wang L."/>
            <person name="Li P."/>
            <person name="Sharma M."/>
            <person name="Sharma R."/>
            <person name="Ronald P.C."/>
            <person name="Panaud O."/>
            <person name="Kellogg E.A."/>
            <person name="Brutnell T.P."/>
            <person name="Doust A.N."/>
            <person name="Tuskan G.A."/>
            <person name="Rokhsar D."/>
            <person name="Devos K.M."/>
        </authorList>
    </citation>
    <scope>NUCLEOTIDE SEQUENCE [LARGE SCALE GENOMIC DNA]</scope>
    <source>
        <strain evidence="3">cv. Yugu1</strain>
    </source>
</reference>
<feature type="transmembrane region" description="Helical" evidence="1">
    <location>
        <begin position="12"/>
        <end position="32"/>
    </location>
</feature>
<dbReference type="Gramene" id="KQL05874">
    <property type="protein sequence ID" value="KQL05874"/>
    <property type="gene ID" value="SETIT_003680mg"/>
</dbReference>
<reference evidence="2" key="2">
    <citation type="submission" date="2018-08" db="UniProtKB">
        <authorList>
            <consortium name="EnsemblPlants"/>
        </authorList>
    </citation>
    <scope>IDENTIFICATION</scope>
    <source>
        <strain evidence="2">Yugu1</strain>
    </source>
</reference>
<evidence type="ECO:0000313" key="2">
    <source>
        <dbReference type="EnsemblPlants" id="KQL05874"/>
    </source>
</evidence>
<dbReference type="InParanoid" id="K3XP57"/>
<keyword evidence="1" id="KW-0812">Transmembrane</keyword>
<proteinExistence type="predicted"/>
<keyword evidence="1" id="KW-1133">Transmembrane helix</keyword>
<keyword evidence="1" id="KW-0472">Membrane</keyword>
<sequence length="58" mass="6721">MLVSFLFSDTLQYLSSILVLIMVGSSGQVYVIHRSSFLFCWLFHCKTCNSFFCFKLVL</sequence>
<dbReference type="EMBL" id="AGNK02003192">
    <property type="status" value="NOT_ANNOTATED_CDS"/>
    <property type="molecule type" value="Genomic_DNA"/>
</dbReference>
<dbReference type="HOGENOM" id="CLU_2982690_0_0_1"/>
<keyword evidence="3" id="KW-1185">Reference proteome</keyword>
<evidence type="ECO:0000256" key="1">
    <source>
        <dbReference type="SAM" id="Phobius"/>
    </source>
</evidence>
<dbReference type="AlphaFoldDB" id="K3XP57"/>
<dbReference type="Proteomes" id="UP000004995">
    <property type="component" value="Unassembled WGS sequence"/>
</dbReference>